<evidence type="ECO:0000259" key="1">
    <source>
        <dbReference type="Pfam" id="PF12728"/>
    </source>
</evidence>
<dbReference type="SUPFAM" id="SSF46955">
    <property type="entry name" value="Putative DNA-binding domain"/>
    <property type="match status" value="1"/>
</dbReference>
<evidence type="ECO:0000313" key="3">
    <source>
        <dbReference type="Proteomes" id="UP001500621"/>
    </source>
</evidence>
<dbReference type="InterPro" id="IPR009061">
    <property type="entry name" value="DNA-bd_dom_put_sf"/>
</dbReference>
<feature type="domain" description="Helix-turn-helix" evidence="1">
    <location>
        <begin position="14"/>
        <end position="62"/>
    </location>
</feature>
<keyword evidence="3" id="KW-1185">Reference proteome</keyword>
<dbReference type="Proteomes" id="UP001500621">
    <property type="component" value="Unassembled WGS sequence"/>
</dbReference>
<dbReference type="EMBL" id="BAABIM010000002">
    <property type="protein sequence ID" value="GAA4680100.1"/>
    <property type="molecule type" value="Genomic_DNA"/>
</dbReference>
<dbReference type="RefSeq" id="WP_345264644.1">
    <property type="nucleotide sequence ID" value="NZ_BAABIM010000002.1"/>
</dbReference>
<dbReference type="InterPro" id="IPR010093">
    <property type="entry name" value="SinI_DNA-bd"/>
</dbReference>
<evidence type="ECO:0000313" key="2">
    <source>
        <dbReference type="EMBL" id="GAA4680100.1"/>
    </source>
</evidence>
<protein>
    <recommendedName>
        <fullName evidence="1">Helix-turn-helix domain-containing protein</fullName>
    </recommendedName>
</protein>
<dbReference type="Pfam" id="PF12728">
    <property type="entry name" value="HTH_17"/>
    <property type="match status" value="1"/>
</dbReference>
<comment type="caution">
    <text evidence="2">The sequence shown here is derived from an EMBL/GenBank/DDBJ whole genome shotgun (WGS) entry which is preliminary data.</text>
</comment>
<accession>A0ABP8W4E3</accession>
<organism evidence="2 3">
    <name type="scientific">Nocardioides nanhaiensis</name>
    <dbReference type="NCBI Taxonomy" id="1476871"/>
    <lineage>
        <taxon>Bacteria</taxon>
        <taxon>Bacillati</taxon>
        <taxon>Actinomycetota</taxon>
        <taxon>Actinomycetes</taxon>
        <taxon>Propionibacteriales</taxon>
        <taxon>Nocardioidaceae</taxon>
        <taxon>Nocardioides</taxon>
    </lineage>
</organism>
<sequence>MSATASGWVGVDNLLTPAAAARRLAVSTWTLNALRRSGAIPAVRVGRAYRYDPAALAAYVNRSDA</sequence>
<reference evidence="3" key="1">
    <citation type="journal article" date="2019" name="Int. J. Syst. Evol. Microbiol.">
        <title>The Global Catalogue of Microorganisms (GCM) 10K type strain sequencing project: providing services to taxonomists for standard genome sequencing and annotation.</title>
        <authorList>
            <consortium name="The Broad Institute Genomics Platform"/>
            <consortium name="The Broad Institute Genome Sequencing Center for Infectious Disease"/>
            <person name="Wu L."/>
            <person name="Ma J."/>
        </authorList>
    </citation>
    <scope>NUCLEOTIDE SEQUENCE [LARGE SCALE GENOMIC DNA]</scope>
    <source>
        <strain evidence="3">JCM 18127</strain>
    </source>
</reference>
<dbReference type="InterPro" id="IPR041657">
    <property type="entry name" value="HTH_17"/>
</dbReference>
<dbReference type="NCBIfam" id="TIGR01764">
    <property type="entry name" value="excise"/>
    <property type="match status" value="1"/>
</dbReference>
<gene>
    <name evidence="2" type="ORF">GCM10023226_16620</name>
</gene>
<name>A0ABP8W4E3_9ACTN</name>
<proteinExistence type="predicted"/>